<dbReference type="OrthoDB" id="69928at2759"/>
<keyword evidence="3" id="KW-1185">Reference proteome</keyword>
<evidence type="ECO:0008006" key="4">
    <source>
        <dbReference type="Google" id="ProtNLM"/>
    </source>
</evidence>
<feature type="compositionally biased region" description="Polar residues" evidence="1">
    <location>
        <begin position="180"/>
        <end position="201"/>
    </location>
</feature>
<name>A0A316VH72_9BASI</name>
<evidence type="ECO:0000256" key="1">
    <source>
        <dbReference type="SAM" id="MobiDB-lite"/>
    </source>
</evidence>
<feature type="region of interest" description="Disordered" evidence="1">
    <location>
        <begin position="97"/>
        <end position="124"/>
    </location>
</feature>
<dbReference type="AlphaFoldDB" id="A0A316VH72"/>
<dbReference type="STRING" id="1280837.A0A316VH72"/>
<evidence type="ECO:0000313" key="2">
    <source>
        <dbReference type="EMBL" id="PWN35683.1"/>
    </source>
</evidence>
<evidence type="ECO:0000313" key="3">
    <source>
        <dbReference type="Proteomes" id="UP000245771"/>
    </source>
</evidence>
<dbReference type="Proteomes" id="UP000245771">
    <property type="component" value="Unassembled WGS sequence"/>
</dbReference>
<organism evidence="2 3">
    <name type="scientific">Meira miltonrushii</name>
    <dbReference type="NCBI Taxonomy" id="1280837"/>
    <lineage>
        <taxon>Eukaryota</taxon>
        <taxon>Fungi</taxon>
        <taxon>Dikarya</taxon>
        <taxon>Basidiomycota</taxon>
        <taxon>Ustilaginomycotina</taxon>
        <taxon>Exobasidiomycetes</taxon>
        <taxon>Exobasidiales</taxon>
        <taxon>Brachybasidiaceae</taxon>
        <taxon>Meira</taxon>
    </lineage>
</organism>
<dbReference type="RefSeq" id="XP_025355985.1">
    <property type="nucleotide sequence ID" value="XM_025498799.1"/>
</dbReference>
<dbReference type="InParanoid" id="A0A316VH72"/>
<feature type="compositionally biased region" description="Low complexity" evidence="1">
    <location>
        <begin position="22"/>
        <end position="35"/>
    </location>
</feature>
<feature type="compositionally biased region" description="Polar residues" evidence="1">
    <location>
        <begin position="9"/>
        <end position="21"/>
    </location>
</feature>
<feature type="region of interest" description="Disordered" evidence="1">
    <location>
        <begin position="1"/>
        <end position="68"/>
    </location>
</feature>
<proteinExistence type="predicted"/>
<reference evidence="2 3" key="1">
    <citation type="journal article" date="2018" name="Mol. Biol. Evol.">
        <title>Broad Genomic Sampling Reveals a Smut Pathogenic Ancestry of the Fungal Clade Ustilaginomycotina.</title>
        <authorList>
            <person name="Kijpornyongpan T."/>
            <person name="Mondo S.J."/>
            <person name="Barry K."/>
            <person name="Sandor L."/>
            <person name="Lee J."/>
            <person name="Lipzen A."/>
            <person name="Pangilinan J."/>
            <person name="LaButti K."/>
            <person name="Hainaut M."/>
            <person name="Henrissat B."/>
            <person name="Grigoriev I.V."/>
            <person name="Spatafora J.W."/>
            <person name="Aime M.C."/>
        </authorList>
    </citation>
    <scope>NUCLEOTIDE SEQUENCE [LARGE SCALE GENOMIC DNA]</scope>
    <source>
        <strain evidence="2 3">MCA 3882</strain>
    </source>
</reference>
<dbReference type="GeneID" id="37020580"/>
<protein>
    <recommendedName>
        <fullName evidence="4">PIN domain-containing protein</fullName>
    </recommendedName>
</protein>
<feature type="compositionally biased region" description="Polar residues" evidence="1">
    <location>
        <begin position="97"/>
        <end position="122"/>
    </location>
</feature>
<dbReference type="Gene3D" id="3.40.50.1010">
    <property type="entry name" value="5'-nuclease"/>
    <property type="match status" value="1"/>
</dbReference>
<feature type="region of interest" description="Disordered" evidence="1">
    <location>
        <begin position="157"/>
        <end position="212"/>
    </location>
</feature>
<accession>A0A316VH72</accession>
<sequence>MTSTEKEQTSPTISAQTSYLFRQQSSNSIRNSINSVKSNTRHSIGKSMQDGTPTSNSDVEENEKSKCSDAKEALCRRMGAMFLRHRVEQLTDDVEKMQQQGKNTRCPIQNRMQRKSNASSKNEFGHIGSAESLSVANTATTSTDLTTLKSGSEEKVARYADENSTKQQRLKGPSCKKTKISSFVPSCKQQQRDATNTSQIASADPTLPPSKPSSAIVTRIIIADASLLIYSLRTVHDYLKAGDCQVIVPCEALSTLDVLKKGVHTLNWAARRATRFLDERFSVWDDGGDDAEEMQFSTREKREASNLRPGLFPQGLQQRLNIFKNQVKNEEILAEKLDISIESLKKAPLAATKTFDCALYFLEKYQNNDQISCALAIALPPPHLDFEQEALHSESNCSLRFAERADGNVMLQWSKECGLLKSEIVPSPRLIVAPTAASWLTVASTVPTSVVA</sequence>
<dbReference type="EMBL" id="KZ819603">
    <property type="protein sequence ID" value="PWN35683.1"/>
    <property type="molecule type" value="Genomic_DNA"/>
</dbReference>
<gene>
    <name evidence="2" type="ORF">FA14DRAFT_160727</name>
</gene>